<gene>
    <name evidence="2" type="ORF">E2562_026691</name>
</gene>
<keyword evidence="3" id="KW-1185">Reference proteome</keyword>
<proteinExistence type="predicted"/>
<feature type="region of interest" description="Disordered" evidence="1">
    <location>
        <begin position="1"/>
        <end position="50"/>
    </location>
</feature>
<evidence type="ECO:0000313" key="3">
    <source>
        <dbReference type="Proteomes" id="UP000479710"/>
    </source>
</evidence>
<name>A0A6G1E2R5_9ORYZ</name>
<organism evidence="2 3">
    <name type="scientific">Oryza meyeriana var. granulata</name>
    <dbReference type="NCBI Taxonomy" id="110450"/>
    <lineage>
        <taxon>Eukaryota</taxon>
        <taxon>Viridiplantae</taxon>
        <taxon>Streptophyta</taxon>
        <taxon>Embryophyta</taxon>
        <taxon>Tracheophyta</taxon>
        <taxon>Spermatophyta</taxon>
        <taxon>Magnoliopsida</taxon>
        <taxon>Liliopsida</taxon>
        <taxon>Poales</taxon>
        <taxon>Poaceae</taxon>
        <taxon>BOP clade</taxon>
        <taxon>Oryzoideae</taxon>
        <taxon>Oryzeae</taxon>
        <taxon>Oryzinae</taxon>
        <taxon>Oryza</taxon>
        <taxon>Oryza meyeriana</taxon>
    </lineage>
</organism>
<dbReference type="EMBL" id="SPHZ02000005">
    <property type="protein sequence ID" value="KAF0918856.1"/>
    <property type="molecule type" value="Genomic_DNA"/>
</dbReference>
<feature type="compositionally biased region" description="Basic residues" evidence="1">
    <location>
        <begin position="107"/>
        <end position="122"/>
    </location>
</feature>
<sequence>MAASVEERWGGASGFYKSSVPCRRRVASPQKSNDVWSPRPNLPENVPSGGRCTIRKLRHLAARLPQIVASISPQSWPTSCREVAAPSGSPAGLDLVGNEEDENELRRGRHGGGGGRRRSRLR</sequence>
<dbReference type="Proteomes" id="UP000479710">
    <property type="component" value="Unassembled WGS sequence"/>
</dbReference>
<evidence type="ECO:0000256" key="1">
    <source>
        <dbReference type="SAM" id="MobiDB-lite"/>
    </source>
</evidence>
<evidence type="ECO:0000313" key="2">
    <source>
        <dbReference type="EMBL" id="KAF0918856.1"/>
    </source>
</evidence>
<comment type="caution">
    <text evidence="2">The sequence shown here is derived from an EMBL/GenBank/DDBJ whole genome shotgun (WGS) entry which is preliminary data.</text>
</comment>
<accession>A0A6G1E2R5</accession>
<dbReference type="AlphaFoldDB" id="A0A6G1E2R5"/>
<reference evidence="2 3" key="1">
    <citation type="submission" date="2019-11" db="EMBL/GenBank/DDBJ databases">
        <title>Whole genome sequence of Oryza granulata.</title>
        <authorList>
            <person name="Li W."/>
        </authorList>
    </citation>
    <scope>NUCLEOTIDE SEQUENCE [LARGE SCALE GENOMIC DNA]</scope>
    <source>
        <strain evidence="3">cv. Menghai</strain>
        <tissue evidence="2">Leaf</tissue>
    </source>
</reference>
<feature type="region of interest" description="Disordered" evidence="1">
    <location>
        <begin position="75"/>
        <end position="122"/>
    </location>
</feature>
<protein>
    <submittedName>
        <fullName evidence="2">Uncharacterized protein</fullName>
    </submittedName>
</protein>